<feature type="transmembrane region" description="Helical" evidence="2">
    <location>
        <begin position="98"/>
        <end position="116"/>
    </location>
</feature>
<gene>
    <name evidence="4" type="ORF">CLV43_104248</name>
</gene>
<feature type="region of interest" description="Disordered" evidence="1">
    <location>
        <begin position="127"/>
        <end position="158"/>
    </location>
</feature>
<evidence type="ECO:0000313" key="4">
    <source>
        <dbReference type="EMBL" id="PRY42415.1"/>
    </source>
</evidence>
<dbReference type="OrthoDB" id="3697582at2"/>
<evidence type="ECO:0000256" key="2">
    <source>
        <dbReference type="SAM" id="Phobius"/>
    </source>
</evidence>
<keyword evidence="2" id="KW-0472">Membrane</keyword>
<comment type="caution">
    <text evidence="4">The sequence shown here is derived from an EMBL/GenBank/DDBJ whole genome shotgun (WGS) entry which is preliminary data.</text>
</comment>
<keyword evidence="2" id="KW-0812">Transmembrane</keyword>
<dbReference type="InterPro" id="IPR019051">
    <property type="entry name" value="Trp_biosyn_TM_oprn/chp"/>
</dbReference>
<feature type="compositionally biased region" description="Basic and acidic residues" evidence="1">
    <location>
        <begin position="138"/>
        <end position="158"/>
    </location>
</feature>
<evidence type="ECO:0000256" key="1">
    <source>
        <dbReference type="SAM" id="MobiDB-lite"/>
    </source>
</evidence>
<evidence type="ECO:0000313" key="5">
    <source>
        <dbReference type="Proteomes" id="UP000239494"/>
    </source>
</evidence>
<dbReference type="Pfam" id="PF09534">
    <property type="entry name" value="Trp_oprn_chp"/>
    <property type="match status" value="2"/>
</dbReference>
<feature type="chain" id="PRO_5038948903" evidence="3">
    <location>
        <begin position="23"/>
        <end position="158"/>
    </location>
</feature>
<protein>
    <submittedName>
        <fullName evidence="4">Putative membrane protein (TIGR02234 family)</fullName>
    </submittedName>
</protein>
<evidence type="ECO:0000256" key="3">
    <source>
        <dbReference type="SAM" id="SignalP"/>
    </source>
</evidence>
<name>A0A2T0T9V0_9PSEU</name>
<feature type="transmembrane region" description="Helical" evidence="2">
    <location>
        <begin position="71"/>
        <end position="92"/>
    </location>
</feature>
<proteinExistence type="predicted"/>
<dbReference type="Proteomes" id="UP000239494">
    <property type="component" value="Unassembled WGS sequence"/>
</dbReference>
<feature type="transmembrane region" description="Helical" evidence="2">
    <location>
        <begin position="46"/>
        <end position="64"/>
    </location>
</feature>
<reference evidence="4 5" key="1">
    <citation type="submission" date="2018-03" db="EMBL/GenBank/DDBJ databases">
        <title>Genomic Encyclopedia of Archaeal and Bacterial Type Strains, Phase II (KMG-II): from individual species to whole genera.</title>
        <authorList>
            <person name="Goeker M."/>
        </authorList>
    </citation>
    <scope>NUCLEOTIDE SEQUENCE [LARGE SCALE GENOMIC DNA]</scope>
    <source>
        <strain evidence="4 5">DSM 44720</strain>
    </source>
</reference>
<organism evidence="4 5">
    <name type="scientific">Umezawaea tangerina</name>
    <dbReference type="NCBI Taxonomy" id="84725"/>
    <lineage>
        <taxon>Bacteria</taxon>
        <taxon>Bacillati</taxon>
        <taxon>Actinomycetota</taxon>
        <taxon>Actinomycetes</taxon>
        <taxon>Pseudonocardiales</taxon>
        <taxon>Pseudonocardiaceae</taxon>
        <taxon>Umezawaea</taxon>
    </lineage>
</organism>
<keyword evidence="5" id="KW-1185">Reference proteome</keyword>
<feature type="signal peptide" evidence="3">
    <location>
        <begin position="1"/>
        <end position="22"/>
    </location>
</feature>
<keyword evidence="2" id="KW-1133">Transmembrane helix</keyword>
<dbReference type="AlphaFoldDB" id="A0A2T0T9V0"/>
<accession>A0A2T0T9V0</accession>
<sequence length="158" mass="15857">MVVLLLLLGALALWAASGLTWATEAVQRPGAAATTVERSGADVAPQLVPLAVLCAAAVAAVVALSGWVRRVLGAVVLAAGLGAGWVAATTGGTPLPKAVALLGAVLVLAAGVLLLLRGQTMPRLGGSYQTPAAAKRSANPDKDLWHALERGDDPTERS</sequence>
<keyword evidence="3" id="KW-0732">Signal</keyword>
<dbReference type="EMBL" id="PVTF01000004">
    <property type="protein sequence ID" value="PRY42415.1"/>
    <property type="molecule type" value="Genomic_DNA"/>
</dbReference>